<accession>A0ABU8U6X4</accession>
<keyword evidence="2" id="KW-1185">Reference proteome</keyword>
<proteinExistence type="predicted"/>
<name>A0ABU8U6X4_9ACTN</name>
<dbReference type="EMBL" id="JBBKAM010000002">
    <property type="protein sequence ID" value="MEJ8643638.1"/>
    <property type="molecule type" value="Genomic_DNA"/>
</dbReference>
<evidence type="ECO:0008006" key="3">
    <source>
        <dbReference type="Google" id="ProtNLM"/>
    </source>
</evidence>
<organism evidence="1 2">
    <name type="scientific">Streptomyces caledonius</name>
    <dbReference type="NCBI Taxonomy" id="3134107"/>
    <lineage>
        <taxon>Bacteria</taxon>
        <taxon>Bacillati</taxon>
        <taxon>Actinomycetota</taxon>
        <taxon>Actinomycetes</taxon>
        <taxon>Kitasatosporales</taxon>
        <taxon>Streptomycetaceae</taxon>
        <taxon>Streptomyces</taxon>
    </lineage>
</organism>
<evidence type="ECO:0000313" key="2">
    <source>
        <dbReference type="Proteomes" id="UP001382904"/>
    </source>
</evidence>
<protein>
    <recommendedName>
        <fullName evidence="3">Formate hydrogenlyase regulatory protein HycA</fullName>
    </recommendedName>
</protein>
<gene>
    <name evidence="1" type="ORF">WKI68_24225</name>
</gene>
<reference evidence="1 2" key="1">
    <citation type="submission" date="2024-03" db="EMBL/GenBank/DDBJ databases">
        <title>Novel Streptomyces species of biotechnological and ecological value are a feature of Machair soil.</title>
        <authorList>
            <person name="Prole J.R."/>
            <person name="Goodfellow M."/>
            <person name="Allenby N."/>
            <person name="Ward A.C."/>
        </authorList>
    </citation>
    <scope>NUCLEOTIDE SEQUENCE [LARGE SCALE GENOMIC DNA]</scope>
    <source>
        <strain evidence="1 2">MS1.HAVA.3</strain>
    </source>
</reference>
<dbReference type="Proteomes" id="UP001382904">
    <property type="component" value="Unassembled WGS sequence"/>
</dbReference>
<sequence>MSVPDVIPIRHEPDYRTRTIGRWQGGQFFASVTAAFPEGWSGDDWQSQKRWCAVLHQFDGAGRYLDSRIRFTGTTADGEEKSIAAARRLLAEWLDALPERHYQDIAIAPFAFRFEGALFGLVLEEDEEETDGVWAEFYPDGLGFYAPWDGEYDT</sequence>
<comment type="caution">
    <text evidence="1">The sequence shown here is derived from an EMBL/GenBank/DDBJ whole genome shotgun (WGS) entry which is preliminary data.</text>
</comment>
<evidence type="ECO:0000313" key="1">
    <source>
        <dbReference type="EMBL" id="MEJ8643638.1"/>
    </source>
</evidence>